<feature type="transmembrane region" description="Helical" evidence="1">
    <location>
        <begin position="365"/>
        <end position="398"/>
    </location>
</feature>
<evidence type="ECO:0000313" key="2">
    <source>
        <dbReference type="EMBL" id="MDZ5759251.1"/>
    </source>
</evidence>
<feature type="transmembrane region" description="Helical" evidence="1">
    <location>
        <begin position="16"/>
        <end position="36"/>
    </location>
</feature>
<name>A0AAW9K0I6_CARML</name>
<gene>
    <name evidence="2" type="ORF">RAK27_11320</name>
</gene>
<dbReference type="Proteomes" id="UP001290462">
    <property type="component" value="Unassembled WGS sequence"/>
</dbReference>
<dbReference type="EMBL" id="JAVBVO010000003">
    <property type="protein sequence ID" value="MDZ5759251.1"/>
    <property type="molecule type" value="Genomic_DNA"/>
</dbReference>
<keyword evidence="1" id="KW-1133">Transmembrane helix</keyword>
<feature type="transmembrane region" description="Helical" evidence="1">
    <location>
        <begin position="42"/>
        <end position="61"/>
    </location>
</feature>
<proteinExistence type="predicted"/>
<feature type="transmembrane region" description="Helical" evidence="1">
    <location>
        <begin position="136"/>
        <end position="157"/>
    </location>
</feature>
<evidence type="ECO:0000256" key="1">
    <source>
        <dbReference type="SAM" id="Phobius"/>
    </source>
</evidence>
<comment type="caution">
    <text evidence="2">The sequence shown here is derived from an EMBL/GenBank/DDBJ whole genome shotgun (WGS) entry which is preliminary data.</text>
</comment>
<organism evidence="2 3">
    <name type="scientific">Carnobacterium maltaromaticum</name>
    <name type="common">Carnobacterium piscicola</name>
    <dbReference type="NCBI Taxonomy" id="2751"/>
    <lineage>
        <taxon>Bacteria</taxon>
        <taxon>Bacillati</taxon>
        <taxon>Bacillota</taxon>
        <taxon>Bacilli</taxon>
        <taxon>Lactobacillales</taxon>
        <taxon>Carnobacteriaceae</taxon>
        <taxon>Carnobacterium</taxon>
    </lineage>
</organism>
<sequence>MLEAEATKKTSKKSGIMQFTVLLSYLLFVNALDSNIPIIKNFYLPEFLLLFILGAICWSQVKRKNILYVGEYIIIGAFGLLVFIGLIGNLLFDYQNINMIFFDCLNLVEFIIAYFYGRFLFKKESVDELMVYLQRYFRVVSIAMFAMLLSNLVFHFWDSYDYRFGYSVQSLFFSHATYLTSFSVFSLLFFSFNWKKGDSLYIVMNSIIIIAAARNKGLIFLGVYIGIVVLLKFGKKVNLFSIFGIGSLLYILFQNSISERLLSTETAARSLLYQQGLKLSIRFFPIGSGFGTYGSSASGMNYSKLYGEIGFNQLFGFSNEHGKYLTDSFFAMILGQFGFTGLFLIGLIFMTFFKLAFWNPKYKQFVLLLFIYMALSMVTENFISSTYGTIAFMLIGMISVRENEQKGEEEIT</sequence>
<feature type="transmembrane region" description="Helical" evidence="1">
    <location>
        <begin position="169"/>
        <end position="190"/>
    </location>
</feature>
<dbReference type="RefSeq" id="WP_322809129.1">
    <property type="nucleotide sequence ID" value="NZ_JAVBVO010000003.1"/>
</dbReference>
<keyword evidence="1" id="KW-0812">Transmembrane</keyword>
<feature type="transmembrane region" description="Helical" evidence="1">
    <location>
        <begin position="73"/>
        <end position="91"/>
    </location>
</feature>
<protein>
    <submittedName>
        <fullName evidence="2">Uncharacterized protein</fullName>
    </submittedName>
</protein>
<feature type="transmembrane region" description="Helical" evidence="1">
    <location>
        <begin position="329"/>
        <end position="353"/>
    </location>
</feature>
<dbReference type="AlphaFoldDB" id="A0AAW9K0I6"/>
<reference evidence="2" key="1">
    <citation type="submission" date="2023-08" db="EMBL/GenBank/DDBJ databases">
        <title>Genomic characterization of piscicolin 126 produced by Carnobacterium maltaromaticum CM22 strain isolated from salmon (Salmo salar).</title>
        <authorList>
            <person name="Gonzalez-Gragera E."/>
            <person name="Garcia-Lopez J.D."/>
            <person name="Teso-Perez C."/>
            <person name="Gimenez-Hernandez I."/>
            <person name="Peralta-Sanchez J.M."/>
            <person name="Valdivia E."/>
            <person name="Montalban-Lopez M."/>
            <person name="Martin-Platero A.M."/>
            <person name="Banos A."/>
            <person name="Martinez-Bueno M."/>
        </authorList>
    </citation>
    <scope>NUCLEOTIDE SEQUENCE</scope>
    <source>
        <strain evidence="2">CM22</strain>
    </source>
</reference>
<evidence type="ECO:0000313" key="3">
    <source>
        <dbReference type="Proteomes" id="UP001290462"/>
    </source>
</evidence>
<accession>A0AAW9K0I6</accession>
<keyword evidence="1" id="KW-0472">Membrane</keyword>
<feature type="transmembrane region" description="Helical" evidence="1">
    <location>
        <begin position="97"/>
        <end position="116"/>
    </location>
</feature>
<feature type="transmembrane region" description="Helical" evidence="1">
    <location>
        <begin position="202"/>
        <end position="231"/>
    </location>
</feature>
<feature type="transmembrane region" description="Helical" evidence="1">
    <location>
        <begin position="237"/>
        <end position="253"/>
    </location>
</feature>